<keyword evidence="1" id="KW-0732">Signal</keyword>
<dbReference type="OrthoDB" id="1924787at2759"/>
<dbReference type="EMBL" id="CAJNNV010025565">
    <property type="protein sequence ID" value="CAE8615120.1"/>
    <property type="molecule type" value="Genomic_DNA"/>
</dbReference>
<feature type="chain" id="PRO_5032977987" description="Ubiquitin-like domain-containing protein" evidence="1">
    <location>
        <begin position="30"/>
        <end position="532"/>
    </location>
</feature>
<organism evidence="3 4">
    <name type="scientific">Polarella glacialis</name>
    <name type="common">Dinoflagellate</name>
    <dbReference type="NCBI Taxonomy" id="89957"/>
    <lineage>
        <taxon>Eukaryota</taxon>
        <taxon>Sar</taxon>
        <taxon>Alveolata</taxon>
        <taxon>Dinophyceae</taxon>
        <taxon>Suessiales</taxon>
        <taxon>Suessiaceae</taxon>
        <taxon>Polarella</taxon>
    </lineage>
</organism>
<accession>A0A813FNW8</accession>
<reference evidence="3" key="1">
    <citation type="submission" date="2021-02" db="EMBL/GenBank/DDBJ databases">
        <authorList>
            <person name="Dougan E. K."/>
            <person name="Rhodes N."/>
            <person name="Thang M."/>
            <person name="Chan C."/>
        </authorList>
    </citation>
    <scope>NUCLEOTIDE SEQUENCE</scope>
</reference>
<sequence length="532" mass="59867">MQCRLQHCMLVGALVFSVLLSSAAQGSDAEPSPDALVVLQGLNDLAPHTNESCMLTWSCCKGSSATISELLWHHIKAFAPNYHIRELLDSTPRMLERYYTFYNLYANMKAMGTMQVYAADCYFGVVGILLNALPAIEFEEGLEAAQQIFVTAVEMLDRNNDTDSANWTIPRDPLVSQFPVYLGLVPNDCGGSKLRVFVYETEKYSRGSIFCSAGQWGVEVFLHRFFASSSCRTFNPDEADFFFVPDYRACHLHLAPNKLHKGLTRIEGDDFHSKIIRNHHEKYRQPARAEELFKELVGSLEHFACHSVQTLDGQKHLIDVEDSESIPALKAKIQSKFGSPPEQQQLSFAGRLLNEAQFRYPSFLQQAAQSGCEEQSLSAADRDAQRQARLAGMLCTTVGADGSTANERLAVLKRQVLQQEEANEDQESRCDTYAKRTGEVIHRAEKLNDVTLAEFNIQDKSTVQLITRGKDSGLPTQRQVASRLFRRLERAHAKRCFLERALAEYERRLFADEQRLFGDEQRLFAVAARGGA</sequence>
<dbReference type="PRINTS" id="PR00348">
    <property type="entry name" value="UBIQUITIN"/>
</dbReference>
<dbReference type="InterPro" id="IPR000626">
    <property type="entry name" value="Ubiquitin-like_dom"/>
</dbReference>
<dbReference type="InterPro" id="IPR050158">
    <property type="entry name" value="Ubiquitin_ubiquitin-like"/>
</dbReference>
<dbReference type="Proteomes" id="UP000654075">
    <property type="component" value="Unassembled WGS sequence"/>
</dbReference>
<dbReference type="Gene3D" id="3.10.20.90">
    <property type="entry name" value="Phosphatidylinositol 3-kinase Catalytic Subunit, Chain A, domain 1"/>
    <property type="match status" value="1"/>
</dbReference>
<feature type="domain" description="Ubiquitin-like" evidence="2">
    <location>
        <begin position="308"/>
        <end position="357"/>
    </location>
</feature>
<dbReference type="AlphaFoldDB" id="A0A813FNW8"/>
<comment type="caution">
    <text evidence="3">The sequence shown here is derived from an EMBL/GenBank/DDBJ whole genome shotgun (WGS) entry which is preliminary data.</text>
</comment>
<evidence type="ECO:0000256" key="1">
    <source>
        <dbReference type="SAM" id="SignalP"/>
    </source>
</evidence>
<dbReference type="CDD" id="cd17039">
    <property type="entry name" value="Ubl_ubiquitin_like"/>
    <property type="match status" value="1"/>
</dbReference>
<keyword evidence="4" id="KW-1185">Reference proteome</keyword>
<feature type="signal peptide" evidence="1">
    <location>
        <begin position="1"/>
        <end position="29"/>
    </location>
</feature>
<dbReference type="InterPro" id="IPR029071">
    <property type="entry name" value="Ubiquitin-like_domsf"/>
</dbReference>
<evidence type="ECO:0000313" key="4">
    <source>
        <dbReference type="Proteomes" id="UP000654075"/>
    </source>
</evidence>
<dbReference type="PROSITE" id="PS50053">
    <property type="entry name" value="UBIQUITIN_2"/>
    <property type="match status" value="1"/>
</dbReference>
<dbReference type="InterPro" id="IPR019956">
    <property type="entry name" value="Ubiquitin_dom"/>
</dbReference>
<dbReference type="SUPFAM" id="SSF54236">
    <property type="entry name" value="Ubiquitin-like"/>
    <property type="match status" value="1"/>
</dbReference>
<proteinExistence type="predicted"/>
<gene>
    <name evidence="3" type="ORF">PGLA1383_LOCUS32836</name>
</gene>
<protein>
    <recommendedName>
        <fullName evidence="2">Ubiquitin-like domain-containing protein</fullName>
    </recommendedName>
</protein>
<name>A0A813FNW8_POLGL</name>
<evidence type="ECO:0000259" key="2">
    <source>
        <dbReference type="PROSITE" id="PS50053"/>
    </source>
</evidence>
<dbReference type="PANTHER" id="PTHR10666">
    <property type="entry name" value="UBIQUITIN"/>
    <property type="match status" value="1"/>
</dbReference>
<evidence type="ECO:0000313" key="3">
    <source>
        <dbReference type="EMBL" id="CAE8615120.1"/>
    </source>
</evidence>
<dbReference type="Pfam" id="PF00240">
    <property type="entry name" value="ubiquitin"/>
    <property type="match status" value="1"/>
</dbReference>